<dbReference type="EMBL" id="JPRD01000023">
    <property type="protein sequence ID" value="KIF52313.1"/>
    <property type="molecule type" value="Genomic_DNA"/>
</dbReference>
<dbReference type="InterPro" id="IPR058163">
    <property type="entry name" value="LysR-type_TF_proteobact-type"/>
</dbReference>
<gene>
    <name evidence="6" type="ORF">H735_14285</name>
</gene>
<organism evidence="6 7">
    <name type="scientific">Vibrio owensii CAIM 1854 = LMG 25443</name>
    <dbReference type="NCBI Taxonomy" id="1229493"/>
    <lineage>
        <taxon>Bacteria</taxon>
        <taxon>Pseudomonadati</taxon>
        <taxon>Pseudomonadota</taxon>
        <taxon>Gammaproteobacteria</taxon>
        <taxon>Vibrionales</taxon>
        <taxon>Vibrionaceae</taxon>
        <taxon>Vibrio</taxon>
    </lineage>
</organism>
<dbReference type="PANTHER" id="PTHR30537">
    <property type="entry name" value="HTH-TYPE TRANSCRIPTIONAL REGULATOR"/>
    <property type="match status" value="1"/>
</dbReference>
<dbReference type="InterPro" id="IPR000847">
    <property type="entry name" value="LysR_HTH_N"/>
</dbReference>
<dbReference type="GO" id="GO:0003700">
    <property type="term" value="F:DNA-binding transcription factor activity"/>
    <property type="evidence" value="ECO:0007669"/>
    <property type="project" value="InterPro"/>
</dbReference>
<evidence type="ECO:0000256" key="3">
    <source>
        <dbReference type="ARBA" id="ARBA00023125"/>
    </source>
</evidence>
<evidence type="ECO:0000256" key="2">
    <source>
        <dbReference type="ARBA" id="ARBA00023015"/>
    </source>
</evidence>
<accession>A0A0C1VQZ6</accession>
<name>A0A0C1VQZ6_9VIBR</name>
<keyword evidence="4" id="KW-0804">Transcription</keyword>
<evidence type="ECO:0000256" key="4">
    <source>
        <dbReference type="ARBA" id="ARBA00023163"/>
    </source>
</evidence>
<comment type="caution">
    <text evidence="6">The sequence shown here is derived from an EMBL/GenBank/DDBJ whole genome shotgun (WGS) entry which is preliminary data.</text>
</comment>
<feature type="domain" description="HTH lysR-type" evidence="5">
    <location>
        <begin position="1"/>
        <end position="63"/>
    </location>
</feature>
<dbReference type="Gene3D" id="3.40.190.10">
    <property type="entry name" value="Periplasmic binding protein-like II"/>
    <property type="match status" value="2"/>
</dbReference>
<dbReference type="Gene3D" id="1.10.10.10">
    <property type="entry name" value="Winged helix-like DNA-binding domain superfamily/Winged helix DNA-binding domain"/>
    <property type="match status" value="1"/>
</dbReference>
<dbReference type="GO" id="GO:0043565">
    <property type="term" value="F:sequence-specific DNA binding"/>
    <property type="evidence" value="ECO:0007669"/>
    <property type="project" value="TreeGrafter"/>
</dbReference>
<reference evidence="6 7" key="1">
    <citation type="submission" date="2014-07" db="EMBL/GenBank/DDBJ databases">
        <title>Unique and conserved regions in Vibrio harveyi and related species in comparison with the shrimp pathogen Vibrio harveyi CAIM 1792.</title>
        <authorList>
            <person name="Espinoza-Valles I."/>
            <person name="Vora G."/>
            <person name="Leekitcharoenphon P."/>
            <person name="Ussery D."/>
            <person name="Hoj L."/>
            <person name="Gomez-Gil B."/>
        </authorList>
    </citation>
    <scope>NUCLEOTIDE SEQUENCE [LARGE SCALE GENOMIC DNA]</scope>
    <source>
        <strain evidence="7">CAIM 1854 / LMG 25443</strain>
    </source>
</reference>
<proteinExistence type="inferred from homology"/>
<dbReference type="Pfam" id="PF00126">
    <property type="entry name" value="HTH_1"/>
    <property type="match status" value="1"/>
</dbReference>
<keyword evidence="2" id="KW-0805">Transcription regulation</keyword>
<dbReference type="Pfam" id="PF03466">
    <property type="entry name" value="LysR_substrate"/>
    <property type="match status" value="1"/>
</dbReference>
<dbReference type="RefSeq" id="WP_020194676.1">
    <property type="nucleotide sequence ID" value="NZ_BAOH01000007.1"/>
</dbReference>
<dbReference type="InterPro" id="IPR036390">
    <property type="entry name" value="WH_DNA-bd_sf"/>
</dbReference>
<dbReference type="PRINTS" id="PR00039">
    <property type="entry name" value="HTHLYSR"/>
</dbReference>
<evidence type="ECO:0000259" key="5">
    <source>
        <dbReference type="PROSITE" id="PS50931"/>
    </source>
</evidence>
<dbReference type="PROSITE" id="PS50931">
    <property type="entry name" value="HTH_LYSR"/>
    <property type="match status" value="1"/>
</dbReference>
<dbReference type="SUPFAM" id="SSF53850">
    <property type="entry name" value="Periplasmic binding protein-like II"/>
    <property type="match status" value="1"/>
</dbReference>
<comment type="similarity">
    <text evidence="1">Belongs to the LysR transcriptional regulatory family.</text>
</comment>
<sequence length="297" mass="34471">MDNRLRYLSALHYFESAARLKSYSKAVEELCITQAAISQKLRQLEQRLSCKLFIRRGREMHLTDKGQILHRHVNDGFKNIITGLNRIQNEPLEGVLNVSAPRSFSTRWLMPRLWKFTMEYPHIPIRMQNLHTMDIRHTETDVLIWQGDGDATDLGLEQKTLFEEEIYPYCSPQLAESIKFTHPEQLQRCWLIDFHSEAFNWEQWFKAANVDTQKDRLQWMEVGTFDMGINAVVAGHGACLATDSVCADFIERGMLVKPFDIGLKPGVRYSVIDDPSSSRSLRISAFKAWLMKELSFK</sequence>
<dbReference type="InterPro" id="IPR036388">
    <property type="entry name" value="WH-like_DNA-bd_sf"/>
</dbReference>
<evidence type="ECO:0000313" key="7">
    <source>
        <dbReference type="Proteomes" id="UP000031586"/>
    </source>
</evidence>
<dbReference type="InterPro" id="IPR005119">
    <property type="entry name" value="LysR_subst-bd"/>
</dbReference>
<evidence type="ECO:0000313" key="6">
    <source>
        <dbReference type="EMBL" id="KIF52313.1"/>
    </source>
</evidence>
<evidence type="ECO:0000256" key="1">
    <source>
        <dbReference type="ARBA" id="ARBA00009437"/>
    </source>
</evidence>
<keyword evidence="3" id="KW-0238">DNA-binding</keyword>
<dbReference type="AlphaFoldDB" id="A0A0C1VQZ6"/>
<protein>
    <submittedName>
        <fullName evidence="6">LysR family transcriptional regulator</fullName>
    </submittedName>
</protein>
<dbReference type="PATRIC" id="fig|1229493.5.peg.2002"/>
<dbReference type="Proteomes" id="UP000031586">
    <property type="component" value="Unassembled WGS sequence"/>
</dbReference>
<dbReference type="PANTHER" id="PTHR30537:SF26">
    <property type="entry name" value="GLYCINE CLEAVAGE SYSTEM TRANSCRIPTIONAL ACTIVATOR"/>
    <property type="match status" value="1"/>
</dbReference>
<dbReference type="SUPFAM" id="SSF46785">
    <property type="entry name" value="Winged helix' DNA-binding domain"/>
    <property type="match status" value="1"/>
</dbReference>
<dbReference type="GO" id="GO:0006351">
    <property type="term" value="P:DNA-templated transcription"/>
    <property type="evidence" value="ECO:0007669"/>
    <property type="project" value="TreeGrafter"/>
</dbReference>